<evidence type="ECO:0000313" key="3">
    <source>
        <dbReference type="EMBL" id="STY21593.1"/>
    </source>
</evidence>
<dbReference type="EMBL" id="UGOY01000001">
    <property type="protein sequence ID" value="STY21593.1"/>
    <property type="molecule type" value="Genomic_DNA"/>
</dbReference>
<sequence>MGTEKTPKDPKPDTKTPGPTSDKPTPQQPQAITPDVSKGPQKQTAKKEDKKPQQQEPDTSKKKQEGQKEDSKKPAMQEYLESLGEMVKGIQDDINGGLKAGAGKLWGKAADSDLGKALGGLKDAVKAKAGELVDAKLDEFKKTAIGKTLTDVANTVGSVKDAITSAPGKLTDAVSDALVKAITDATKSVSQIGVKKEQEKAAIEDAENEDVDETVKAENDEQQEEAVSPETGWGNWSGQSLFDDVETEQQEEAVSPETGWGNWEGQSLFDDVEMSAPLSTQTADPEQSLGSVENYDQVTPEQQTPTPSPGVTEELEEGMTKTL</sequence>
<feature type="region of interest" description="Disordered" evidence="1">
    <location>
        <begin position="1"/>
        <end position="80"/>
    </location>
</feature>
<feature type="compositionally biased region" description="Basic and acidic residues" evidence="1">
    <location>
        <begin position="1"/>
        <end position="14"/>
    </location>
</feature>
<organism evidence="3 5">
    <name type="scientific">Legionella steigerwaltii</name>
    <dbReference type="NCBI Taxonomy" id="460"/>
    <lineage>
        <taxon>Bacteria</taxon>
        <taxon>Pseudomonadati</taxon>
        <taxon>Pseudomonadota</taxon>
        <taxon>Gammaproteobacteria</taxon>
        <taxon>Legionellales</taxon>
        <taxon>Legionellaceae</taxon>
        <taxon>Legionella</taxon>
    </lineage>
</organism>
<evidence type="ECO:0000256" key="1">
    <source>
        <dbReference type="SAM" id="MobiDB-lite"/>
    </source>
</evidence>
<evidence type="ECO:0000313" key="4">
    <source>
        <dbReference type="Proteomes" id="UP000054820"/>
    </source>
</evidence>
<feature type="region of interest" description="Disordered" evidence="1">
    <location>
        <begin position="191"/>
        <end position="323"/>
    </location>
</feature>
<dbReference type="RefSeq" id="WP_058477746.1">
    <property type="nucleotide sequence ID" value="NZ_CAAAIO010000011.1"/>
</dbReference>
<name>A0A378L476_9GAMM</name>
<feature type="compositionally biased region" description="Basic and acidic residues" evidence="1">
    <location>
        <begin position="194"/>
        <end position="203"/>
    </location>
</feature>
<dbReference type="Proteomes" id="UP000255110">
    <property type="component" value="Unassembled WGS sequence"/>
</dbReference>
<gene>
    <name evidence="2" type="ORF">Lstg_2194</name>
    <name evidence="3" type="ORF">NCTC11991_00161</name>
</gene>
<protein>
    <recommendedName>
        <fullName evidence="6">Coiled-coil protein</fullName>
    </recommendedName>
</protein>
<evidence type="ECO:0000313" key="5">
    <source>
        <dbReference type="Proteomes" id="UP000255110"/>
    </source>
</evidence>
<feature type="compositionally biased region" description="Low complexity" evidence="1">
    <location>
        <begin position="15"/>
        <end position="25"/>
    </location>
</feature>
<reference evidence="2 4" key="1">
    <citation type="submission" date="2015-11" db="EMBL/GenBank/DDBJ databases">
        <title>Genomic analysis of 38 Legionella species identifies large and diverse effector repertoires.</title>
        <authorList>
            <person name="Burstein D."/>
            <person name="Amaro F."/>
            <person name="Zusman T."/>
            <person name="Lifshitz Z."/>
            <person name="Cohen O."/>
            <person name="Gilbert J.A."/>
            <person name="Pupko T."/>
            <person name="Shuman H.A."/>
            <person name="Segal G."/>
        </authorList>
    </citation>
    <scope>NUCLEOTIDE SEQUENCE [LARGE SCALE GENOMIC DNA]</scope>
    <source>
        <strain evidence="2 4">SC-18-C9</strain>
    </source>
</reference>
<evidence type="ECO:0000313" key="2">
    <source>
        <dbReference type="EMBL" id="KTD77102.1"/>
    </source>
</evidence>
<proteinExistence type="predicted"/>
<keyword evidence="4" id="KW-1185">Reference proteome</keyword>
<feature type="compositionally biased region" description="Polar residues" evidence="1">
    <location>
        <begin position="277"/>
        <end position="305"/>
    </location>
</feature>
<feature type="compositionally biased region" description="Basic and acidic residues" evidence="1">
    <location>
        <begin position="45"/>
        <end position="75"/>
    </location>
</feature>
<dbReference type="AlphaFoldDB" id="A0A378L476"/>
<dbReference type="EMBL" id="LNYZ01000014">
    <property type="protein sequence ID" value="KTD77102.1"/>
    <property type="molecule type" value="Genomic_DNA"/>
</dbReference>
<dbReference type="Proteomes" id="UP000054820">
    <property type="component" value="Unassembled WGS sequence"/>
</dbReference>
<accession>A0A378L476</accession>
<reference evidence="3 5" key="2">
    <citation type="submission" date="2018-06" db="EMBL/GenBank/DDBJ databases">
        <authorList>
            <consortium name="Pathogen Informatics"/>
            <person name="Doyle S."/>
        </authorList>
    </citation>
    <scope>NUCLEOTIDE SEQUENCE [LARGE SCALE GENOMIC DNA]</scope>
    <source>
        <strain evidence="3 5">NCTC11991</strain>
    </source>
</reference>
<evidence type="ECO:0008006" key="6">
    <source>
        <dbReference type="Google" id="ProtNLM"/>
    </source>
</evidence>